<reference evidence="2 3" key="1">
    <citation type="submission" date="2020-06" db="EMBL/GenBank/DDBJ databases">
        <title>Methanolobus halotolerans sp. nov., isolated from a saline lake Tus in Siberia.</title>
        <authorList>
            <person name="Shen Y."/>
            <person name="Chen S.-C."/>
            <person name="Lai M.-C."/>
            <person name="Huang H.-H."/>
            <person name="Chiu H.-H."/>
            <person name="Tang S.-L."/>
            <person name="Rogozin D.Y."/>
            <person name="Degermendzhy A.G."/>
        </authorList>
    </citation>
    <scope>NUCLEOTIDE SEQUENCE [LARGE SCALE GENOMIC DNA]</scope>
    <source>
        <strain evidence="2 3">DSM 21339</strain>
    </source>
</reference>
<dbReference type="EMBL" id="CP058215">
    <property type="protein sequence ID" value="QLC50601.1"/>
    <property type="molecule type" value="Genomic_DNA"/>
</dbReference>
<sequence>MNGCAQEAKRMKVRLEIIAEDGAESTSVEFGGKHWKRCILAFIDSLEDENQIDSEPSSIHSSNTGPVPTAQQPVPNQAPVQQPQGQMPMQQQVPPQFYQQLQGQQPVYQPNNYYLPPMAAPYYYNGQPVQQNSSIAQPPPLHKQQAQPAVPDMNAAREQDVHRNQVRARPSSLRDRINDSSLTINERLELFLKYEYPRVWFSSQDVQQQYERIYGPIKQSTVSTYLSRMFRKKLLERRGNRTQREYRYVGDEVETSYPETGVNVPPQFHHRV</sequence>
<protein>
    <submittedName>
        <fullName evidence="2">Uncharacterized protein</fullName>
    </submittedName>
</protein>
<evidence type="ECO:0000256" key="1">
    <source>
        <dbReference type="SAM" id="MobiDB-lite"/>
    </source>
</evidence>
<feature type="compositionally biased region" description="Low complexity" evidence="1">
    <location>
        <begin position="66"/>
        <end position="93"/>
    </location>
</feature>
<dbReference type="Gene3D" id="1.10.10.10">
    <property type="entry name" value="Winged helix-like DNA-binding domain superfamily/Winged helix DNA-binding domain"/>
    <property type="match status" value="1"/>
</dbReference>
<dbReference type="OrthoDB" id="148154at2157"/>
<feature type="region of interest" description="Disordered" evidence="1">
    <location>
        <begin position="51"/>
        <end position="93"/>
    </location>
</feature>
<gene>
    <name evidence="2" type="ORF">HWN40_10355</name>
</gene>
<accession>A0A7D5I5U4</accession>
<feature type="compositionally biased region" description="Polar residues" evidence="1">
    <location>
        <begin position="53"/>
        <end position="65"/>
    </location>
</feature>
<proteinExistence type="predicted"/>
<dbReference type="AlphaFoldDB" id="A0A7D5I5U4"/>
<dbReference type="InterPro" id="IPR036388">
    <property type="entry name" value="WH-like_DNA-bd_sf"/>
</dbReference>
<evidence type="ECO:0000313" key="3">
    <source>
        <dbReference type="Proteomes" id="UP000509594"/>
    </source>
</evidence>
<keyword evidence="3" id="KW-1185">Reference proteome</keyword>
<name>A0A7D5I5U4_9EURY</name>
<organism evidence="2 3">
    <name type="scientific">Methanolobus zinderi</name>
    <dbReference type="NCBI Taxonomy" id="536044"/>
    <lineage>
        <taxon>Archaea</taxon>
        <taxon>Methanobacteriati</taxon>
        <taxon>Methanobacteriota</taxon>
        <taxon>Stenosarchaea group</taxon>
        <taxon>Methanomicrobia</taxon>
        <taxon>Methanosarcinales</taxon>
        <taxon>Methanosarcinaceae</taxon>
        <taxon>Methanolobus</taxon>
    </lineage>
</organism>
<dbReference type="RefSeq" id="WP_176965657.1">
    <property type="nucleotide sequence ID" value="NZ_CP058215.1"/>
</dbReference>
<evidence type="ECO:0000313" key="2">
    <source>
        <dbReference type="EMBL" id="QLC50601.1"/>
    </source>
</evidence>
<dbReference type="GeneID" id="55822080"/>
<feature type="region of interest" description="Disordered" evidence="1">
    <location>
        <begin position="129"/>
        <end position="173"/>
    </location>
</feature>
<dbReference type="Proteomes" id="UP000509594">
    <property type="component" value="Chromosome"/>
</dbReference>
<dbReference type="KEGG" id="mzi:HWN40_10355"/>